<dbReference type="PANTHER" id="PTHR31209">
    <property type="entry name" value="COFACTOR-INDEPENDENT PHOSPHOGLYCERATE MUTASE"/>
    <property type="match status" value="1"/>
</dbReference>
<evidence type="ECO:0000256" key="6">
    <source>
        <dbReference type="ARBA" id="ARBA00023235"/>
    </source>
</evidence>
<feature type="domain" description="Metalloenzyme" evidence="7">
    <location>
        <begin position="1"/>
        <end position="396"/>
    </location>
</feature>
<proteinExistence type="inferred from homology"/>
<evidence type="ECO:0000256" key="4">
    <source>
        <dbReference type="ARBA" id="ARBA00005524"/>
    </source>
</evidence>
<dbReference type="RefSeq" id="WP_050640959.1">
    <property type="nucleotide sequence ID" value="NZ_CABKUE010000009.1"/>
</dbReference>
<name>A0A174F1T6_9FIRM</name>
<keyword evidence="6" id="KW-0413">Isomerase</keyword>
<evidence type="ECO:0000256" key="3">
    <source>
        <dbReference type="ARBA" id="ARBA00004921"/>
    </source>
</evidence>
<dbReference type="SUPFAM" id="SSF53649">
    <property type="entry name" value="Alkaline phosphatase-like"/>
    <property type="match status" value="1"/>
</dbReference>
<comment type="function">
    <text evidence="2">Catalyzes the interconversion of 2-phosphoglycerate and 3-phosphoglycerate.</text>
</comment>
<dbReference type="InterPro" id="IPR023665">
    <property type="entry name" value="ApgAM_prokaryotes"/>
</dbReference>
<evidence type="ECO:0000259" key="7">
    <source>
        <dbReference type="Pfam" id="PF01676"/>
    </source>
</evidence>
<dbReference type="GO" id="GO:0004619">
    <property type="term" value="F:phosphoglycerate mutase activity"/>
    <property type="evidence" value="ECO:0007669"/>
    <property type="project" value="UniProtKB-EC"/>
</dbReference>
<evidence type="ECO:0000256" key="2">
    <source>
        <dbReference type="ARBA" id="ARBA00002315"/>
    </source>
</evidence>
<keyword evidence="5" id="KW-0324">Glycolysis</keyword>
<reference evidence="8 9" key="1">
    <citation type="submission" date="2015-09" db="EMBL/GenBank/DDBJ databases">
        <authorList>
            <consortium name="Pathogen Informatics"/>
        </authorList>
    </citation>
    <scope>NUCLEOTIDE SEQUENCE [LARGE SCALE GENOMIC DNA]</scope>
    <source>
        <strain evidence="8 9">2789STDY5834876</strain>
    </source>
</reference>
<dbReference type="AlphaFoldDB" id="A0A174F1T6"/>
<sequence>MKYVIVLCDGAADEPLEDLDGRTPLQAAATPNTDKLAPKSEIGMVRTVPAGMAPGSDTANLSVIGYDPKEYYTGRSPLEALSIGVDMEPSDVAFRCNIVTLTEEQDRYEDRVIVDHSSDEISTEDAAVLVEALKEGLEREGYEFYVGTSYRHLLIQKEGRVVDLTAPHDILTRRIGDYLPADPVLREMMEKSYDILSVHPLNVERKRQGKNPANSAWFWGAGTRPMLTSFEEKFGKKGAMISAVDLLKGIAAGAGMHNISVEGANGGLHTNYAGKAKAAVEALTQEGYDFAYIHVEAPDEMGHQGSYKNKITAIENIDAHIIGPAAEMLEAAGEEFRMLILPDHPTPVSVRTHTGDPVPYLLFDSRNAVQGLASYDEESARSSGITEEVGHTLISHLFEQK</sequence>
<dbReference type="STRING" id="39482.ERS852491_02204"/>
<dbReference type="Pfam" id="PF01676">
    <property type="entry name" value="Metalloenzyme"/>
    <property type="match status" value="1"/>
</dbReference>
<dbReference type="GO" id="GO:0006096">
    <property type="term" value="P:glycolytic process"/>
    <property type="evidence" value="ECO:0007669"/>
    <property type="project" value="UniProtKB-KW"/>
</dbReference>
<dbReference type="PIRSF" id="PIRSF006392">
    <property type="entry name" value="IPGAM_arch"/>
    <property type="match status" value="1"/>
</dbReference>
<dbReference type="InterPro" id="IPR017850">
    <property type="entry name" value="Alkaline_phosphatase_core_sf"/>
</dbReference>
<dbReference type="InterPro" id="IPR004456">
    <property type="entry name" value="Pglycerate_mutase_ApgM"/>
</dbReference>
<dbReference type="Pfam" id="PF10143">
    <property type="entry name" value="PhosphMutase"/>
    <property type="match status" value="1"/>
</dbReference>
<comment type="similarity">
    <text evidence="4">Belongs to the BPG-independent phosphoglycerate mutase family. A-PGAM subfamily.</text>
</comment>
<comment type="catalytic activity">
    <reaction evidence="1">
        <text>(2R)-2-phosphoglycerate = (2R)-3-phosphoglycerate</text>
        <dbReference type="Rhea" id="RHEA:15901"/>
        <dbReference type="ChEBI" id="CHEBI:58272"/>
        <dbReference type="ChEBI" id="CHEBI:58289"/>
        <dbReference type="EC" id="5.4.2.12"/>
    </reaction>
</comment>
<comment type="pathway">
    <text evidence="3">Carbohydrate degradation.</text>
</comment>
<organism evidence="8 9">
    <name type="scientific">Faecalicatena contorta</name>
    <dbReference type="NCBI Taxonomy" id="39482"/>
    <lineage>
        <taxon>Bacteria</taxon>
        <taxon>Bacillati</taxon>
        <taxon>Bacillota</taxon>
        <taxon>Clostridia</taxon>
        <taxon>Lachnospirales</taxon>
        <taxon>Lachnospiraceae</taxon>
        <taxon>Faecalicatena</taxon>
    </lineage>
</organism>
<dbReference type="EMBL" id="CYZU01000018">
    <property type="protein sequence ID" value="CUO43661.1"/>
    <property type="molecule type" value="Genomic_DNA"/>
</dbReference>
<dbReference type="GO" id="GO:0046872">
    <property type="term" value="F:metal ion binding"/>
    <property type="evidence" value="ECO:0007669"/>
    <property type="project" value="InterPro"/>
</dbReference>
<dbReference type="NCBIfam" id="TIGR02535">
    <property type="entry name" value="hyp_Hser_kinase"/>
    <property type="match status" value="1"/>
</dbReference>
<dbReference type="CDD" id="cd16011">
    <property type="entry name" value="iPGM_like"/>
    <property type="match status" value="1"/>
</dbReference>
<evidence type="ECO:0000313" key="8">
    <source>
        <dbReference type="EMBL" id="CUO43661.1"/>
    </source>
</evidence>
<protein>
    <submittedName>
        <fullName evidence="8">Cofactor-independent phosphoglycerate mutase</fullName>
    </submittedName>
</protein>
<dbReference type="PANTHER" id="PTHR31209:SF4">
    <property type="entry name" value="2,3-BISPHOSPHOGLYCERATE-INDEPENDENT PHOSPHOGLYCERATE MUTASE"/>
    <property type="match status" value="1"/>
</dbReference>
<evidence type="ECO:0000256" key="5">
    <source>
        <dbReference type="ARBA" id="ARBA00023152"/>
    </source>
</evidence>
<gene>
    <name evidence="8" type="ORF">ERS852491_02204</name>
</gene>
<dbReference type="Proteomes" id="UP000095544">
    <property type="component" value="Unassembled WGS sequence"/>
</dbReference>
<evidence type="ECO:0000313" key="9">
    <source>
        <dbReference type="Proteomes" id="UP000095544"/>
    </source>
</evidence>
<accession>A0A174F1T6</accession>
<dbReference type="InterPro" id="IPR006124">
    <property type="entry name" value="Metalloenzyme"/>
</dbReference>
<dbReference type="NCBIfam" id="TIGR00306">
    <property type="entry name" value="apgM"/>
    <property type="match status" value="1"/>
</dbReference>
<dbReference type="Gene3D" id="3.40.720.10">
    <property type="entry name" value="Alkaline Phosphatase, subunit A"/>
    <property type="match status" value="2"/>
</dbReference>
<evidence type="ECO:0000256" key="1">
    <source>
        <dbReference type="ARBA" id="ARBA00000370"/>
    </source>
</evidence>
<dbReference type="OrthoDB" id="9804453at2"/>
<dbReference type="NCBIfam" id="NF003242">
    <property type="entry name" value="PRK04200.1"/>
    <property type="match status" value="1"/>
</dbReference>